<evidence type="ECO:0000313" key="4">
    <source>
        <dbReference type="Proteomes" id="UP001265746"/>
    </source>
</evidence>
<sequence length="307" mass="32754">MAATSQAAATVYKPPESREGTVTSWIPLITPYSILPECTSALMRWDPSEAIIAYDPGFGISVDQRSQCGPKAVTAWWDQDRLGPNIETITSIGPLLTCPEPFIQMTTSVLDASSMLVGCCPSDYTFRTWKPPGSIGQCFSMVSPGAVFTFYEGFSGWKKTNLSFSETSSIAAVHVNGWTFAEETGEPGSPGPAESTCAPGNGALGNGDIIGIGVGAAMGCIGVMTLAAGLIMMRRSRRARRTPITTLSTIEAPKVTSVWREGRYGRRSGLDAGSLHQRHELDQGPPGELHGDDPYTNGVPTELESRN</sequence>
<feature type="region of interest" description="Disordered" evidence="1">
    <location>
        <begin position="269"/>
        <end position="307"/>
    </location>
</feature>
<evidence type="ECO:0000256" key="2">
    <source>
        <dbReference type="SAM" id="Phobius"/>
    </source>
</evidence>
<evidence type="ECO:0000256" key="1">
    <source>
        <dbReference type="SAM" id="MobiDB-lite"/>
    </source>
</evidence>
<name>A0AAD9SKP2_PHOAM</name>
<protein>
    <submittedName>
        <fullName evidence="3">Uncharacterized protein</fullName>
    </submittedName>
</protein>
<dbReference type="AlphaFoldDB" id="A0AAD9SKP2"/>
<keyword evidence="2" id="KW-1133">Transmembrane helix</keyword>
<evidence type="ECO:0000313" key="3">
    <source>
        <dbReference type="EMBL" id="KAK2610201.1"/>
    </source>
</evidence>
<proteinExistence type="predicted"/>
<feature type="transmembrane region" description="Helical" evidence="2">
    <location>
        <begin position="209"/>
        <end position="231"/>
    </location>
</feature>
<dbReference type="EMBL" id="JAUJFL010000002">
    <property type="protein sequence ID" value="KAK2610201.1"/>
    <property type="molecule type" value="Genomic_DNA"/>
</dbReference>
<reference evidence="3" key="1">
    <citation type="submission" date="2023-06" db="EMBL/GenBank/DDBJ databases">
        <authorList>
            <person name="Noh H."/>
        </authorList>
    </citation>
    <scope>NUCLEOTIDE SEQUENCE</scope>
    <source>
        <strain evidence="3">DUCC20226</strain>
    </source>
</reference>
<accession>A0AAD9SKP2</accession>
<gene>
    <name evidence="3" type="ORF">N8I77_003651</name>
</gene>
<dbReference type="Proteomes" id="UP001265746">
    <property type="component" value="Unassembled WGS sequence"/>
</dbReference>
<organism evidence="3 4">
    <name type="scientific">Phomopsis amygdali</name>
    <name type="common">Fusicoccum amygdali</name>
    <dbReference type="NCBI Taxonomy" id="1214568"/>
    <lineage>
        <taxon>Eukaryota</taxon>
        <taxon>Fungi</taxon>
        <taxon>Dikarya</taxon>
        <taxon>Ascomycota</taxon>
        <taxon>Pezizomycotina</taxon>
        <taxon>Sordariomycetes</taxon>
        <taxon>Sordariomycetidae</taxon>
        <taxon>Diaporthales</taxon>
        <taxon>Diaporthaceae</taxon>
        <taxon>Diaporthe</taxon>
    </lineage>
</organism>
<comment type="caution">
    <text evidence="3">The sequence shown here is derived from an EMBL/GenBank/DDBJ whole genome shotgun (WGS) entry which is preliminary data.</text>
</comment>
<keyword evidence="2" id="KW-0812">Transmembrane</keyword>
<keyword evidence="4" id="KW-1185">Reference proteome</keyword>
<keyword evidence="2" id="KW-0472">Membrane</keyword>